<dbReference type="OrthoDB" id="9780956at2"/>
<dbReference type="PATRIC" id="fig|28092.6.peg.5560"/>
<proteinExistence type="predicted"/>
<comment type="caution">
    <text evidence="2">The sequence shown here is derived from an EMBL/GenBank/DDBJ whole genome shotgun (WGS) entry which is preliminary data.</text>
</comment>
<dbReference type="STRING" id="28092.WM40_23630"/>
<dbReference type="GO" id="GO:0008829">
    <property type="term" value="F:dCTP deaminase activity"/>
    <property type="evidence" value="ECO:0007669"/>
    <property type="project" value="InterPro"/>
</dbReference>
<gene>
    <name evidence="2" type="ORF">WM40_23630</name>
</gene>
<dbReference type="GO" id="GO:0006229">
    <property type="term" value="P:dUTP biosynthetic process"/>
    <property type="evidence" value="ECO:0007669"/>
    <property type="project" value="InterPro"/>
</dbReference>
<evidence type="ECO:0000313" key="3">
    <source>
        <dbReference type="Proteomes" id="UP000033618"/>
    </source>
</evidence>
<dbReference type="PANTHER" id="PTHR42680">
    <property type="entry name" value="DCTP DEAMINASE"/>
    <property type="match status" value="1"/>
</dbReference>
<evidence type="ECO:0000313" key="2">
    <source>
        <dbReference type="EMBL" id="KKB61360.1"/>
    </source>
</evidence>
<protein>
    <submittedName>
        <fullName evidence="2">Deoxycytidine triphosphate deaminase</fullName>
    </submittedName>
</protein>
<reference evidence="2 3" key="1">
    <citation type="submission" date="2015-03" db="EMBL/GenBank/DDBJ databases">
        <title>Draft Genome Sequence of Burkholderia andropogonis type strain ICMP2807, isolated from Sorghum bicolor.</title>
        <authorList>
            <person name="Lopes-Santos L."/>
            <person name="Castro D.B."/>
            <person name="Ottoboni L.M."/>
            <person name="Park D."/>
            <person name="Weirc B.S."/>
            <person name="Destefano S.A."/>
        </authorList>
    </citation>
    <scope>NUCLEOTIDE SEQUENCE [LARGE SCALE GENOMIC DNA]</scope>
    <source>
        <strain evidence="2 3">ICMP2807</strain>
    </source>
</reference>
<keyword evidence="3" id="KW-1185">Reference proteome</keyword>
<dbReference type="InterPro" id="IPR036157">
    <property type="entry name" value="dUTPase-like_sf"/>
</dbReference>
<name>A0A0F5JUL3_9BURK</name>
<dbReference type="EMBL" id="LAQU01000047">
    <property type="protein sequence ID" value="KKB61360.1"/>
    <property type="molecule type" value="Genomic_DNA"/>
</dbReference>
<sequence length="170" mass="18693">MILTGSEICKMRDAKRLVIEPFDQRNVEVNSYGCHLGSTLLEYRSEQIDPHGALDVIEHVIPEEGFVLLPKRFYLGFTAESIGGIDFASELYANLSTALCGVFVQTSAPLGHTGAVIRWTLEIVVTQQVRVYAGTKVAKVCFWSNLGVPTPYAGRYQGSESVVPSKIILD</sequence>
<organism evidence="2 3">
    <name type="scientific">Robbsia andropogonis</name>
    <dbReference type="NCBI Taxonomy" id="28092"/>
    <lineage>
        <taxon>Bacteria</taxon>
        <taxon>Pseudomonadati</taxon>
        <taxon>Pseudomonadota</taxon>
        <taxon>Betaproteobacteria</taxon>
        <taxon>Burkholderiales</taxon>
        <taxon>Burkholderiaceae</taxon>
        <taxon>Robbsia</taxon>
    </lineage>
</organism>
<keyword evidence="1" id="KW-0546">Nucleotide metabolism</keyword>
<accession>A0A0F5JUL3</accession>
<dbReference type="InterPro" id="IPR011962">
    <property type="entry name" value="dCTP_deaminase"/>
</dbReference>
<dbReference type="AlphaFoldDB" id="A0A0F5JUL3"/>
<dbReference type="PANTHER" id="PTHR42680:SF3">
    <property type="entry name" value="DCTP DEAMINASE"/>
    <property type="match status" value="1"/>
</dbReference>
<dbReference type="Pfam" id="PF22769">
    <property type="entry name" value="DCD"/>
    <property type="match status" value="1"/>
</dbReference>
<dbReference type="Gene3D" id="2.70.40.10">
    <property type="match status" value="1"/>
</dbReference>
<dbReference type="Proteomes" id="UP000033618">
    <property type="component" value="Unassembled WGS sequence"/>
</dbReference>
<dbReference type="RefSeq" id="WP_024905389.1">
    <property type="nucleotide sequence ID" value="NZ_CADFGU010000003.1"/>
</dbReference>
<dbReference type="SUPFAM" id="SSF51283">
    <property type="entry name" value="dUTPase-like"/>
    <property type="match status" value="1"/>
</dbReference>
<evidence type="ECO:0000256" key="1">
    <source>
        <dbReference type="ARBA" id="ARBA00023080"/>
    </source>
</evidence>